<keyword evidence="2" id="KW-1185">Reference proteome</keyword>
<reference evidence="1" key="1">
    <citation type="journal article" date="2022" name="Plant J.">
        <title>Strategies of tolerance reflected in two North American maple genomes.</title>
        <authorList>
            <person name="McEvoy S.L."/>
            <person name="Sezen U.U."/>
            <person name="Trouern-Trend A."/>
            <person name="McMahon S.M."/>
            <person name="Schaberg P.G."/>
            <person name="Yang J."/>
            <person name="Wegrzyn J.L."/>
            <person name="Swenson N.G."/>
        </authorList>
    </citation>
    <scope>NUCLEOTIDE SEQUENCE</scope>
    <source>
        <strain evidence="1">91603</strain>
    </source>
</reference>
<evidence type="ECO:0000313" key="1">
    <source>
        <dbReference type="EMBL" id="KAI9161017.1"/>
    </source>
</evidence>
<dbReference type="Proteomes" id="UP001064489">
    <property type="component" value="Chromosome 2"/>
</dbReference>
<accession>A0AAD5IF02</accession>
<comment type="caution">
    <text evidence="1">The sequence shown here is derived from an EMBL/GenBank/DDBJ whole genome shotgun (WGS) entry which is preliminary data.</text>
</comment>
<organism evidence="1 2">
    <name type="scientific">Acer negundo</name>
    <name type="common">Box elder</name>
    <dbReference type="NCBI Taxonomy" id="4023"/>
    <lineage>
        <taxon>Eukaryota</taxon>
        <taxon>Viridiplantae</taxon>
        <taxon>Streptophyta</taxon>
        <taxon>Embryophyta</taxon>
        <taxon>Tracheophyta</taxon>
        <taxon>Spermatophyta</taxon>
        <taxon>Magnoliopsida</taxon>
        <taxon>eudicotyledons</taxon>
        <taxon>Gunneridae</taxon>
        <taxon>Pentapetalae</taxon>
        <taxon>rosids</taxon>
        <taxon>malvids</taxon>
        <taxon>Sapindales</taxon>
        <taxon>Sapindaceae</taxon>
        <taxon>Hippocastanoideae</taxon>
        <taxon>Acereae</taxon>
        <taxon>Acer</taxon>
    </lineage>
</organism>
<name>A0AAD5IF02_ACENE</name>
<protein>
    <submittedName>
        <fullName evidence="1">Uncharacterized protein</fullName>
    </submittedName>
</protein>
<reference evidence="1" key="2">
    <citation type="submission" date="2023-02" db="EMBL/GenBank/DDBJ databases">
        <authorList>
            <person name="Swenson N.G."/>
            <person name="Wegrzyn J.L."/>
            <person name="Mcevoy S.L."/>
        </authorList>
    </citation>
    <scope>NUCLEOTIDE SEQUENCE</scope>
    <source>
        <strain evidence="1">91603</strain>
        <tissue evidence="1">Leaf</tissue>
    </source>
</reference>
<sequence>MDAEVSVFILMKKFPLMFPTIGDSSFGEQIKNNLLSLNQLLRYAEDSEVSCVGGGVDSMDDDDDDQKNAAKRVDEVESVTGVESEFIVDIDRNEEGRRKEIMLLGENQGFVTPSITEKLDRENLEEICLEELVIRNMVEVRWRLDGTPKKCCMPNFLYEFFSRKAANAGFFYQHLHQFSPECSGLPKLAVWRLAAYLGIKHFPYSQRDILNLLTRLSLVKASDC</sequence>
<dbReference type="AlphaFoldDB" id="A0AAD5IF02"/>
<gene>
    <name evidence="1" type="ORF">LWI28_013646</name>
</gene>
<proteinExistence type="predicted"/>
<dbReference type="EMBL" id="JAJSOW010000106">
    <property type="protein sequence ID" value="KAI9161017.1"/>
    <property type="molecule type" value="Genomic_DNA"/>
</dbReference>
<evidence type="ECO:0000313" key="2">
    <source>
        <dbReference type="Proteomes" id="UP001064489"/>
    </source>
</evidence>